<name>A0A9Q0AG64_9PEZI</name>
<keyword evidence="2" id="KW-1185">Reference proteome</keyword>
<dbReference type="EMBL" id="JAFIMR010000064">
    <property type="protein sequence ID" value="KAI1851837.1"/>
    <property type="molecule type" value="Genomic_DNA"/>
</dbReference>
<reference evidence="1" key="1">
    <citation type="submission" date="2021-03" db="EMBL/GenBank/DDBJ databases">
        <title>Revisited historic fungal species revealed as producer of novel bioactive compounds through whole genome sequencing and comparative genomics.</title>
        <authorList>
            <person name="Vignolle G.A."/>
            <person name="Hochenegger N."/>
            <person name="Mach R.L."/>
            <person name="Mach-Aigner A.R."/>
            <person name="Javad Rahimi M."/>
            <person name="Salim K.A."/>
            <person name="Chan C.M."/>
            <person name="Lim L.B.L."/>
            <person name="Cai F."/>
            <person name="Druzhinina I.S."/>
            <person name="U'Ren J.M."/>
            <person name="Derntl C."/>
        </authorList>
    </citation>
    <scope>NUCLEOTIDE SEQUENCE</scope>
    <source>
        <strain evidence="1">TUCIM 5799</strain>
    </source>
</reference>
<proteinExistence type="predicted"/>
<evidence type="ECO:0000313" key="2">
    <source>
        <dbReference type="Proteomes" id="UP000829685"/>
    </source>
</evidence>
<comment type="caution">
    <text evidence="1">The sequence shown here is derived from an EMBL/GenBank/DDBJ whole genome shotgun (WGS) entry which is preliminary data.</text>
</comment>
<dbReference type="AlphaFoldDB" id="A0A9Q0AG64"/>
<gene>
    <name evidence="1" type="ORF">JX265_013194</name>
</gene>
<accession>A0A9Q0AG64</accession>
<evidence type="ECO:0000313" key="1">
    <source>
        <dbReference type="EMBL" id="KAI1851837.1"/>
    </source>
</evidence>
<protein>
    <submittedName>
        <fullName evidence="1">Uncharacterized protein</fullName>
    </submittedName>
</protein>
<dbReference type="Proteomes" id="UP000829685">
    <property type="component" value="Unassembled WGS sequence"/>
</dbReference>
<organism evidence="1 2">
    <name type="scientific">Neoarthrinium moseri</name>
    <dbReference type="NCBI Taxonomy" id="1658444"/>
    <lineage>
        <taxon>Eukaryota</taxon>
        <taxon>Fungi</taxon>
        <taxon>Dikarya</taxon>
        <taxon>Ascomycota</taxon>
        <taxon>Pezizomycotina</taxon>
        <taxon>Sordariomycetes</taxon>
        <taxon>Xylariomycetidae</taxon>
        <taxon>Amphisphaeriales</taxon>
        <taxon>Apiosporaceae</taxon>
        <taxon>Neoarthrinium</taxon>
    </lineage>
</organism>
<sequence length="257" mass="29893">MDLLCLDLFGPESDCAFYETPDTTTSWYQEWEVPCRKCRPRPTKPCWRCRLVLRIKNHNSNSLLSPQYCETEPGFRSAVRGAEGLQLLGLTKLTLLSPTRIDNTLNDGFSEILDALTYEDRYWYEHELGRKHEDADASRSRKLGQEQYLEDEIFIHISMRAKEPEVQIMKYCLRHVLKKTETFKPYYKLVYYGIGLGGVHALSYGPGTFLDQSSRHSDGPASRVWTRFTSSILWGYRQGTRFLGFDPERQRALNQLD</sequence>